<evidence type="ECO:0000256" key="6">
    <source>
        <dbReference type="ARBA" id="ARBA00023049"/>
    </source>
</evidence>
<keyword evidence="2 9" id="KW-0645">Protease</keyword>
<sequence length="677" mass="74937">MTMNDVLNPLLDSAELPAFDRIRPEHVGPAVDTLLADAEAALERAVGPDVPADHDTLALLLDVPVERLRRAWAHVNHLQAVADSAALREAHAQALPHIVDFTTRLGADHRLYAKYKAIAASPAAERLSPVQRKALADTLRDFVLGGAELQGAARERHAAIQDRMAALGKTFGDRSLDATDAFRLVVPEERLAGVPADVIEAASTAAAEAGQQGCLLTLQIPCYLPVLQFAQDRALREQLFRAYNTRASELGPAEFDNTGVMAEMLALRAEEAALLGHASYAEMALVPKMARTPDEVLAFVRQLAARARPSAERELAEMREFAAAELGIADLQAWDRYFVAEKLKQARYAFSSQEVKQYFTEPTVLKGLFGLIETLFEVAIRPDDAPVWHESVRFFRVWRGSKPVAAFYLDPYARAGKQSGAWMDDSRSRWRRPEGGLQLPVAHLVCNYAAPVGEQPARLTHQDVVTLFHEFGHGLHHMLTQVDELSVAGISGVEGDAVELPSQFMENFCWEWEVLQRLTAHVDTGEPLPRALFERMRAARNFQKGLQLLRQCEYALFDMRVHTESGSATRAMAVCEEVNAEVQPERAPDFARYPCTFGHLFDGGYAAGYYGYAWAEVLSADAYGAFEEAGVFDPATGRRFREQILEVGGSRPALESFRAFRGREPRLDALLRHQGLA</sequence>
<evidence type="ECO:0000256" key="9">
    <source>
        <dbReference type="RuleBase" id="RU003435"/>
    </source>
</evidence>
<feature type="domain" description="Oligopeptidase A N-terminal" evidence="11">
    <location>
        <begin position="35"/>
        <end position="154"/>
    </location>
</feature>
<feature type="domain" description="Peptidase M3A/M3B catalytic" evidence="10">
    <location>
        <begin position="228"/>
        <end position="675"/>
    </location>
</feature>
<evidence type="ECO:0000259" key="11">
    <source>
        <dbReference type="Pfam" id="PF19310"/>
    </source>
</evidence>
<protein>
    <recommendedName>
        <fullName evidence="8">oligopeptidase A</fullName>
        <ecNumber evidence="8">3.4.24.70</ecNumber>
    </recommendedName>
</protein>
<dbReference type="GO" id="GO:0006518">
    <property type="term" value="P:peptide metabolic process"/>
    <property type="evidence" value="ECO:0007669"/>
    <property type="project" value="TreeGrafter"/>
</dbReference>
<dbReference type="InterPro" id="IPR045666">
    <property type="entry name" value="OpdA_N"/>
</dbReference>
<dbReference type="InterPro" id="IPR034005">
    <property type="entry name" value="M3A_DCP"/>
</dbReference>
<dbReference type="PANTHER" id="PTHR11804">
    <property type="entry name" value="PROTEASE M3 THIMET OLIGOPEPTIDASE-RELATED"/>
    <property type="match status" value="1"/>
</dbReference>
<evidence type="ECO:0000256" key="2">
    <source>
        <dbReference type="ARBA" id="ARBA00022670"/>
    </source>
</evidence>
<evidence type="ECO:0000256" key="3">
    <source>
        <dbReference type="ARBA" id="ARBA00022723"/>
    </source>
</evidence>
<evidence type="ECO:0000256" key="5">
    <source>
        <dbReference type="ARBA" id="ARBA00022833"/>
    </source>
</evidence>
<evidence type="ECO:0000259" key="10">
    <source>
        <dbReference type="Pfam" id="PF01432"/>
    </source>
</evidence>
<evidence type="ECO:0000256" key="4">
    <source>
        <dbReference type="ARBA" id="ARBA00022801"/>
    </source>
</evidence>
<reference evidence="12 13" key="1">
    <citation type="submission" date="2019-01" db="EMBL/GenBank/DDBJ databases">
        <authorList>
            <person name="Chen W.-M."/>
        </authorList>
    </citation>
    <scope>NUCLEOTIDE SEQUENCE [LARGE SCALE GENOMIC DNA]</scope>
    <source>
        <strain evidence="12 13">KYPY4</strain>
    </source>
</reference>
<evidence type="ECO:0000313" key="12">
    <source>
        <dbReference type="EMBL" id="RVU46062.1"/>
    </source>
</evidence>
<keyword evidence="13" id="KW-1185">Reference proteome</keyword>
<dbReference type="GO" id="GO:0004222">
    <property type="term" value="F:metalloendopeptidase activity"/>
    <property type="evidence" value="ECO:0007669"/>
    <property type="project" value="UniProtKB-EC"/>
</dbReference>
<dbReference type="GO" id="GO:0046872">
    <property type="term" value="F:metal ion binding"/>
    <property type="evidence" value="ECO:0007669"/>
    <property type="project" value="UniProtKB-UniRule"/>
</dbReference>
<dbReference type="Gene3D" id="1.10.1370.10">
    <property type="entry name" value="Neurolysin, domain 3"/>
    <property type="match status" value="1"/>
</dbReference>
<comment type="caution">
    <text evidence="12">The sequence shown here is derived from an EMBL/GenBank/DDBJ whole genome shotgun (WGS) entry which is preliminary data.</text>
</comment>
<keyword evidence="5 9" id="KW-0862">Zinc</keyword>
<dbReference type="FunFam" id="3.40.390.10:FF:000009">
    <property type="entry name" value="Oligopeptidase A"/>
    <property type="match status" value="1"/>
</dbReference>
<gene>
    <name evidence="12" type="ORF">EOE66_09310</name>
</gene>
<dbReference type="CDD" id="cd06456">
    <property type="entry name" value="M3A_DCP"/>
    <property type="match status" value="1"/>
</dbReference>
<dbReference type="Proteomes" id="UP000285575">
    <property type="component" value="Unassembled WGS sequence"/>
</dbReference>
<dbReference type="GO" id="GO:0006508">
    <property type="term" value="P:proteolysis"/>
    <property type="evidence" value="ECO:0007669"/>
    <property type="project" value="UniProtKB-KW"/>
</dbReference>
<dbReference type="InterPro" id="IPR024077">
    <property type="entry name" value="Neurolysin/TOP_dom2"/>
</dbReference>
<evidence type="ECO:0000313" key="13">
    <source>
        <dbReference type="Proteomes" id="UP000285575"/>
    </source>
</evidence>
<dbReference type="Gene3D" id="1.10.1370.40">
    <property type="match status" value="1"/>
</dbReference>
<comment type="similarity">
    <text evidence="1 9">Belongs to the peptidase M3 family.</text>
</comment>
<dbReference type="EMBL" id="SACR01000003">
    <property type="protein sequence ID" value="RVU46062.1"/>
    <property type="molecule type" value="Genomic_DNA"/>
</dbReference>
<name>A0A437RH30_9BURK</name>
<dbReference type="Gene3D" id="3.40.390.10">
    <property type="entry name" value="Collagenase (Catalytic Domain)"/>
    <property type="match status" value="1"/>
</dbReference>
<dbReference type="InterPro" id="IPR045090">
    <property type="entry name" value="Pept_M3A_M3B"/>
</dbReference>
<dbReference type="InterPro" id="IPR001567">
    <property type="entry name" value="Pept_M3A_M3B_dom"/>
</dbReference>
<dbReference type="Pfam" id="PF19310">
    <property type="entry name" value="TOP_N"/>
    <property type="match status" value="1"/>
</dbReference>
<keyword evidence="4 9" id="KW-0378">Hydrolase</keyword>
<comment type="cofactor">
    <cofactor evidence="9">
        <name>Zn(2+)</name>
        <dbReference type="ChEBI" id="CHEBI:29105"/>
    </cofactor>
    <text evidence="9">Binds 1 zinc ion.</text>
</comment>
<dbReference type="GO" id="GO:0005829">
    <property type="term" value="C:cytosol"/>
    <property type="evidence" value="ECO:0007669"/>
    <property type="project" value="UniProtKB-ARBA"/>
</dbReference>
<evidence type="ECO:0000256" key="8">
    <source>
        <dbReference type="ARBA" id="ARBA00026100"/>
    </source>
</evidence>
<dbReference type="SUPFAM" id="SSF55486">
    <property type="entry name" value="Metalloproteases ('zincins'), catalytic domain"/>
    <property type="match status" value="1"/>
</dbReference>
<proteinExistence type="inferred from homology"/>
<accession>A0A437RH30</accession>
<dbReference type="Pfam" id="PF01432">
    <property type="entry name" value="Peptidase_M3"/>
    <property type="match status" value="1"/>
</dbReference>
<evidence type="ECO:0000256" key="1">
    <source>
        <dbReference type="ARBA" id="ARBA00006040"/>
    </source>
</evidence>
<organism evidence="12 13">
    <name type="scientific">Rubrivivax rivuli</name>
    <dbReference type="NCBI Taxonomy" id="1862385"/>
    <lineage>
        <taxon>Bacteria</taxon>
        <taxon>Pseudomonadati</taxon>
        <taxon>Pseudomonadota</taxon>
        <taxon>Betaproteobacteria</taxon>
        <taxon>Burkholderiales</taxon>
        <taxon>Sphaerotilaceae</taxon>
        <taxon>Rubrivivax</taxon>
    </lineage>
</organism>
<comment type="catalytic activity">
    <reaction evidence="7">
        <text>Hydrolysis of oligopeptides, with broad specificity. Gly or Ala commonly occur as P1 or P1' residues, but more distant residues are also important, as is shown by the fact that Z-Gly-Pro-Gly-|-Gly-Pro-Ala is cleaved, but not Z-(Gly)(5).</text>
        <dbReference type="EC" id="3.4.24.70"/>
    </reaction>
</comment>
<keyword evidence="3 9" id="KW-0479">Metal-binding</keyword>
<dbReference type="InterPro" id="IPR024079">
    <property type="entry name" value="MetalloPept_cat_dom_sf"/>
</dbReference>
<dbReference type="OrthoDB" id="9773538at2"/>
<keyword evidence="6 9" id="KW-0482">Metalloprotease</keyword>
<dbReference type="EC" id="3.4.24.70" evidence="8"/>
<dbReference type="PANTHER" id="PTHR11804:SF84">
    <property type="entry name" value="SACCHAROLYSIN"/>
    <property type="match status" value="1"/>
</dbReference>
<evidence type="ECO:0000256" key="7">
    <source>
        <dbReference type="ARBA" id="ARBA00024603"/>
    </source>
</evidence>
<dbReference type="AlphaFoldDB" id="A0A437RH30"/>